<evidence type="ECO:0000313" key="1">
    <source>
        <dbReference type="EMBL" id="KAJ8000644.1"/>
    </source>
</evidence>
<proteinExistence type="predicted"/>
<gene>
    <name evidence="1" type="ORF">DPEC_G00182510</name>
</gene>
<accession>A0ACC2GAC4</accession>
<sequence>MTLRVMADSRHVAEAEDQLGGSSVSGHELGRLNIQETNKSSAQTTATETKRNGPVSGTGDKGVHWAEPDFRPLKPFVRDGEKPSASHLVIHFFTLLFIMLSKLITAKGG</sequence>
<reference evidence="1" key="1">
    <citation type="submission" date="2021-05" db="EMBL/GenBank/DDBJ databases">
        <authorList>
            <person name="Pan Q."/>
            <person name="Jouanno E."/>
            <person name="Zahm M."/>
            <person name="Klopp C."/>
            <person name="Cabau C."/>
            <person name="Louis A."/>
            <person name="Berthelot C."/>
            <person name="Parey E."/>
            <person name="Roest Crollius H."/>
            <person name="Montfort J."/>
            <person name="Robinson-Rechavi M."/>
            <person name="Bouchez O."/>
            <person name="Lampietro C."/>
            <person name="Lopez Roques C."/>
            <person name="Donnadieu C."/>
            <person name="Postlethwait J."/>
            <person name="Bobe J."/>
            <person name="Dillon D."/>
            <person name="Chandos A."/>
            <person name="von Hippel F."/>
            <person name="Guiguen Y."/>
        </authorList>
    </citation>
    <scope>NUCLEOTIDE SEQUENCE</scope>
    <source>
        <strain evidence="1">YG-Jan2019</strain>
    </source>
</reference>
<evidence type="ECO:0000313" key="2">
    <source>
        <dbReference type="Proteomes" id="UP001157502"/>
    </source>
</evidence>
<keyword evidence="2" id="KW-1185">Reference proteome</keyword>
<organism evidence="1 2">
    <name type="scientific">Dallia pectoralis</name>
    <name type="common">Alaska blackfish</name>
    <dbReference type="NCBI Taxonomy" id="75939"/>
    <lineage>
        <taxon>Eukaryota</taxon>
        <taxon>Metazoa</taxon>
        <taxon>Chordata</taxon>
        <taxon>Craniata</taxon>
        <taxon>Vertebrata</taxon>
        <taxon>Euteleostomi</taxon>
        <taxon>Actinopterygii</taxon>
        <taxon>Neopterygii</taxon>
        <taxon>Teleostei</taxon>
        <taxon>Protacanthopterygii</taxon>
        <taxon>Esociformes</taxon>
        <taxon>Umbridae</taxon>
        <taxon>Dallia</taxon>
    </lineage>
</organism>
<dbReference type="Proteomes" id="UP001157502">
    <property type="component" value="Chromosome 15"/>
</dbReference>
<name>A0ACC2GAC4_DALPE</name>
<dbReference type="EMBL" id="CM055742">
    <property type="protein sequence ID" value="KAJ8000644.1"/>
    <property type="molecule type" value="Genomic_DNA"/>
</dbReference>
<protein>
    <submittedName>
        <fullName evidence="1">Uncharacterized protein</fullName>
    </submittedName>
</protein>
<comment type="caution">
    <text evidence="1">The sequence shown here is derived from an EMBL/GenBank/DDBJ whole genome shotgun (WGS) entry which is preliminary data.</text>
</comment>